<name>A0ACC0AFE9_CATRO</name>
<sequence length="525" mass="58064">MADQSLTYTLDEAITSVGFGKFQGLALLFAGVGCISDSMEMMLLSFIGPAVQSDWKLSPSKESLLSTVVFAGMLVGSFFWGLISDSYGRSSPSMRQIRIYTHIKPMESPENTFGYLDVFQDLRYCLFGLLYRNGILGSLMVSVGAGILSAFCPNYMSLVILRCLLGFGIGGGQIFALWFIEFIPTQNRGSWMITYTGFWTFGTIIEASLGWYIMPRLGWRWLVGFSVLPSLAVLLSSFTIPESPRYLCVKGKTKEAQIVLERVAKTNQAKLPPGRVIYDRRTEPDEERAASEKSPLLSSAGEKKTHYFNSFSPVLALFSSELIRITLPLWFFYLGNLFLYYGIILMTSELSGRESICNMSKELPAKKHVNLYINVFITSLAETPGLIFSASMVDKVGRKLTLEITCTLGFIVLLPLISPQNEMVTTALLFGARMFIMATYTVVGTYAREAYPTSVRSVGVGIASAMGRIGGMLCPFVAVGLVRGCHQAAAVILFEVVIFLLGLCVMLFPFDTRARNLTDSVLDHR</sequence>
<organism evidence="1 2">
    <name type="scientific">Catharanthus roseus</name>
    <name type="common">Madagascar periwinkle</name>
    <name type="synonym">Vinca rosea</name>
    <dbReference type="NCBI Taxonomy" id="4058"/>
    <lineage>
        <taxon>Eukaryota</taxon>
        <taxon>Viridiplantae</taxon>
        <taxon>Streptophyta</taxon>
        <taxon>Embryophyta</taxon>
        <taxon>Tracheophyta</taxon>
        <taxon>Spermatophyta</taxon>
        <taxon>Magnoliopsida</taxon>
        <taxon>eudicotyledons</taxon>
        <taxon>Gunneridae</taxon>
        <taxon>Pentapetalae</taxon>
        <taxon>asterids</taxon>
        <taxon>lamiids</taxon>
        <taxon>Gentianales</taxon>
        <taxon>Apocynaceae</taxon>
        <taxon>Rauvolfioideae</taxon>
        <taxon>Vinceae</taxon>
        <taxon>Catharanthinae</taxon>
        <taxon>Catharanthus</taxon>
    </lineage>
</organism>
<dbReference type="Proteomes" id="UP001060085">
    <property type="component" value="Linkage Group LG06"/>
</dbReference>
<accession>A0ACC0AFE9</accession>
<proteinExistence type="predicted"/>
<evidence type="ECO:0000313" key="2">
    <source>
        <dbReference type="Proteomes" id="UP001060085"/>
    </source>
</evidence>
<evidence type="ECO:0000313" key="1">
    <source>
        <dbReference type="EMBL" id="KAI5659085.1"/>
    </source>
</evidence>
<keyword evidence="2" id="KW-1185">Reference proteome</keyword>
<gene>
    <name evidence="1" type="ORF">M9H77_27878</name>
</gene>
<dbReference type="EMBL" id="CM044706">
    <property type="protein sequence ID" value="KAI5659085.1"/>
    <property type="molecule type" value="Genomic_DNA"/>
</dbReference>
<protein>
    <submittedName>
        <fullName evidence="1">Uncharacterized protein</fullName>
    </submittedName>
</protein>
<reference evidence="2" key="1">
    <citation type="journal article" date="2023" name="Nat. Plants">
        <title>Single-cell RNA sequencing provides a high-resolution roadmap for understanding the multicellular compartmentation of specialized metabolism.</title>
        <authorList>
            <person name="Sun S."/>
            <person name="Shen X."/>
            <person name="Li Y."/>
            <person name="Li Y."/>
            <person name="Wang S."/>
            <person name="Li R."/>
            <person name="Zhang H."/>
            <person name="Shen G."/>
            <person name="Guo B."/>
            <person name="Wei J."/>
            <person name="Xu J."/>
            <person name="St-Pierre B."/>
            <person name="Chen S."/>
            <person name="Sun C."/>
        </authorList>
    </citation>
    <scope>NUCLEOTIDE SEQUENCE [LARGE SCALE GENOMIC DNA]</scope>
</reference>
<comment type="caution">
    <text evidence="1">The sequence shown here is derived from an EMBL/GenBank/DDBJ whole genome shotgun (WGS) entry which is preliminary data.</text>
</comment>